<dbReference type="OrthoDB" id="5801460at2"/>
<dbReference type="InterPro" id="IPR010131">
    <property type="entry name" value="MdtP/NodT-like"/>
</dbReference>
<proteinExistence type="predicted"/>
<evidence type="ECO:0000313" key="2">
    <source>
        <dbReference type="EMBL" id="SDJ82429.1"/>
    </source>
</evidence>
<dbReference type="PANTHER" id="PTHR30203">
    <property type="entry name" value="OUTER MEMBRANE CATION EFFLUX PROTEIN"/>
    <property type="match status" value="1"/>
</dbReference>
<dbReference type="SUPFAM" id="SSF56954">
    <property type="entry name" value="Outer membrane efflux proteins (OEP)"/>
    <property type="match status" value="1"/>
</dbReference>
<dbReference type="Gene3D" id="1.20.1600.10">
    <property type="entry name" value="Outer membrane efflux proteins (OEP)"/>
    <property type="match status" value="1"/>
</dbReference>
<reference evidence="3" key="1">
    <citation type="submission" date="2016-10" db="EMBL/GenBank/DDBJ databases">
        <authorList>
            <person name="Varghese N."/>
            <person name="Submissions S."/>
        </authorList>
    </citation>
    <scope>NUCLEOTIDE SEQUENCE [LARGE SCALE GENOMIC DNA]</scope>
    <source>
        <strain evidence="3">DSM 23317</strain>
    </source>
</reference>
<feature type="chain" id="PRO_5011747266" evidence="1">
    <location>
        <begin position="23"/>
        <end position="405"/>
    </location>
</feature>
<sequence length="405" mass="44260">MHPTIRAALVAVSVSVAFQGHASELSLFATQALSQLEALPQIRAEAEQVTLTNLSVNTADQALYNPELSLDVENLGSDSSDEDYTLALAQAVDWADKRGYRTRLAQLNALQAQADYQQLRNDALATLLSAWVNLRQARQLDQYAALQQQRTQSMLSLADKMVSVGELAPLDTQLLTLELARVTGSRADARQTLISAESQLTLFGGDPALALPAFQAPLPGTDVNQQLPALKGQYQAVLAAKAGFRLARQEVKADPTFSVGAVTNGDDNSVQLGVSVPLNIRNRYQGEINEANQGVIVAEQQYLASSRALKIDLESLSRRYGAVADSLNRWQQLTQDSLDSSHELLQRLWRGGELPTSQYLQSQQQLSDTWATGATLEAQQTNLWIEMMASRGELESWLTQQAVGR</sequence>
<name>A0A1G8WVK9_9GAMM</name>
<organism evidence="2 3">
    <name type="scientific">Ferrimonas sediminum</name>
    <dbReference type="NCBI Taxonomy" id="718193"/>
    <lineage>
        <taxon>Bacteria</taxon>
        <taxon>Pseudomonadati</taxon>
        <taxon>Pseudomonadota</taxon>
        <taxon>Gammaproteobacteria</taxon>
        <taxon>Alteromonadales</taxon>
        <taxon>Ferrimonadaceae</taxon>
        <taxon>Ferrimonas</taxon>
    </lineage>
</organism>
<gene>
    <name evidence="2" type="ORF">SAMN04488540_11417</name>
</gene>
<dbReference type="GO" id="GO:0015562">
    <property type="term" value="F:efflux transmembrane transporter activity"/>
    <property type="evidence" value="ECO:0007669"/>
    <property type="project" value="InterPro"/>
</dbReference>
<dbReference type="PANTHER" id="PTHR30203:SF24">
    <property type="entry name" value="BLR4935 PROTEIN"/>
    <property type="match status" value="1"/>
</dbReference>
<dbReference type="RefSeq" id="WP_090366701.1">
    <property type="nucleotide sequence ID" value="NZ_FNEM01000014.1"/>
</dbReference>
<dbReference type="Proteomes" id="UP000199527">
    <property type="component" value="Unassembled WGS sequence"/>
</dbReference>
<accession>A0A1G8WVK9</accession>
<keyword evidence="1" id="KW-0732">Signal</keyword>
<evidence type="ECO:0000256" key="1">
    <source>
        <dbReference type="SAM" id="SignalP"/>
    </source>
</evidence>
<dbReference type="AlphaFoldDB" id="A0A1G8WVK9"/>
<evidence type="ECO:0000313" key="3">
    <source>
        <dbReference type="Proteomes" id="UP000199527"/>
    </source>
</evidence>
<protein>
    <submittedName>
        <fullName evidence="2">Outer membrane protein TolC</fullName>
    </submittedName>
</protein>
<keyword evidence="3" id="KW-1185">Reference proteome</keyword>
<feature type="signal peptide" evidence="1">
    <location>
        <begin position="1"/>
        <end position="22"/>
    </location>
</feature>
<dbReference type="EMBL" id="FNEM01000014">
    <property type="protein sequence ID" value="SDJ82429.1"/>
    <property type="molecule type" value="Genomic_DNA"/>
</dbReference>